<evidence type="ECO:0000313" key="10">
    <source>
        <dbReference type="Proteomes" id="UP001497623"/>
    </source>
</evidence>
<dbReference type="Pfam" id="PF04572">
    <property type="entry name" value="Gb3_synth"/>
    <property type="match status" value="1"/>
</dbReference>
<keyword evidence="3" id="KW-0328">Glycosyltransferase</keyword>
<dbReference type="PANTHER" id="PTHR12042">
    <property type="entry name" value="LACTOSYLCERAMIDE 4-ALPHA-GALACTOSYLTRANSFERASE ALPHA- 1,4-GALACTOSYLTRANSFERASE"/>
    <property type="match status" value="1"/>
</dbReference>
<evidence type="ECO:0000256" key="6">
    <source>
        <dbReference type="ARBA" id="ARBA00023136"/>
    </source>
</evidence>
<dbReference type="PANTHER" id="PTHR12042:SF21">
    <property type="entry name" value="ALPHA1,4-GALACTOSYLTRANSFERASE 1-RELATED"/>
    <property type="match status" value="1"/>
</dbReference>
<comment type="subcellular location">
    <subcellularLocation>
        <location evidence="1">Golgi apparatus membrane</location>
        <topology evidence="1">Single-pass type II membrane protein</topology>
    </subcellularLocation>
</comment>
<dbReference type="GO" id="GO:0006688">
    <property type="term" value="P:glycosphingolipid biosynthetic process"/>
    <property type="evidence" value="ECO:0007669"/>
    <property type="project" value="TreeGrafter"/>
</dbReference>
<dbReference type="InterPro" id="IPR029044">
    <property type="entry name" value="Nucleotide-diphossugar_trans"/>
</dbReference>
<evidence type="ECO:0000256" key="5">
    <source>
        <dbReference type="ARBA" id="ARBA00023034"/>
    </source>
</evidence>
<evidence type="ECO:0000259" key="8">
    <source>
        <dbReference type="Pfam" id="PF04572"/>
    </source>
</evidence>
<evidence type="ECO:0000256" key="3">
    <source>
        <dbReference type="ARBA" id="ARBA00022676"/>
    </source>
</evidence>
<comment type="caution">
    <text evidence="9">The sequence shown here is derived from an EMBL/GenBank/DDBJ whole genome shotgun (WGS) entry which is preliminary data.</text>
</comment>
<dbReference type="Proteomes" id="UP001497623">
    <property type="component" value="Unassembled WGS sequence"/>
</dbReference>
<gene>
    <name evidence="9" type="ORF">MNOR_LOCUS7417</name>
</gene>
<evidence type="ECO:0000313" key="9">
    <source>
        <dbReference type="EMBL" id="CAL4068730.1"/>
    </source>
</evidence>
<dbReference type="InterPro" id="IPR007652">
    <property type="entry name" value="A1-4-GlycosylTfrase_dom"/>
</dbReference>
<feature type="chain" id="PRO_5043573220" description="Alpha 1,4-glycosyltransferase domain-containing protein" evidence="7">
    <location>
        <begin position="26"/>
        <end position="372"/>
    </location>
</feature>
<keyword evidence="5" id="KW-0333">Golgi apparatus</keyword>
<evidence type="ECO:0000256" key="1">
    <source>
        <dbReference type="ARBA" id="ARBA00004323"/>
    </source>
</evidence>
<accession>A0AAV2Q2M8</accession>
<dbReference type="SUPFAM" id="SSF53448">
    <property type="entry name" value="Nucleotide-diphospho-sugar transferases"/>
    <property type="match status" value="1"/>
</dbReference>
<dbReference type="AlphaFoldDB" id="A0AAV2Q2M8"/>
<organism evidence="9 10">
    <name type="scientific">Meganyctiphanes norvegica</name>
    <name type="common">Northern krill</name>
    <name type="synonym">Thysanopoda norvegica</name>
    <dbReference type="NCBI Taxonomy" id="48144"/>
    <lineage>
        <taxon>Eukaryota</taxon>
        <taxon>Metazoa</taxon>
        <taxon>Ecdysozoa</taxon>
        <taxon>Arthropoda</taxon>
        <taxon>Crustacea</taxon>
        <taxon>Multicrustacea</taxon>
        <taxon>Malacostraca</taxon>
        <taxon>Eumalacostraca</taxon>
        <taxon>Eucarida</taxon>
        <taxon>Euphausiacea</taxon>
        <taxon>Euphausiidae</taxon>
        <taxon>Meganyctiphanes</taxon>
    </lineage>
</organism>
<reference evidence="9 10" key="1">
    <citation type="submission" date="2024-05" db="EMBL/GenBank/DDBJ databases">
        <authorList>
            <person name="Wallberg A."/>
        </authorList>
    </citation>
    <scope>NUCLEOTIDE SEQUENCE [LARGE SCALE GENOMIC DNA]</scope>
</reference>
<comment type="similarity">
    <text evidence="2">Belongs to the glycosyltransferase 32 family.</text>
</comment>
<keyword evidence="6" id="KW-0472">Membrane</keyword>
<keyword evidence="7" id="KW-0732">Signal</keyword>
<protein>
    <recommendedName>
        <fullName evidence="8">Alpha 1,4-glycosyltransferase domain-containing protein</fullName>
    </recommendedName>
</protein>
<dbReference type="Pfam" id="PF04488">
    <property type="entry name" value="Gly_transf_sug"/>
    <property type="match status" value="1"/>
</dbReference>
<dbReference type="InterPro" id="IPR007577">
    <property type="entry name" value="GlycoTrfase_DXD_sugar-bd_CS"/>
</dbReference>
<sequence length="372" mass="42387">MLFNRVRRWFMLGMTAMFLFGLASVLDNHGTQYIVRVPDSLVASNGNGSASTLSSVIINTDASPKNHSQDYIQLPTFYRDIMPSEKDNIFLLETGNASESTYLKYRVLCSLESWCSANPSHEVWLLVRSNQIWDADRVVHRLFQLCPNLRLASLDPDLILIQTPLYGLYISNLFSESLWPASHLSDLLRLGLLWKVGGMYTDTDTVCLRSVAGLTNVVGLGASNHVAPAIMHFDPYHPFLKRCMEILLNIYHPKYYITAVKAVEQETWHSCNVTVNKLDTLPFAQPNPCPGFKVLPPKAFYPINWVLRFETFRPGARKRYLKIFNDSYVFHIANGDTFNRSVILGTETVYEEAAQRFCPLTFKTLSTRSMFF</sequence>
<keyword evidence="4" id="KW-0808">Transferase</keyword>
<evidence type="ECO:0000256" key="4">
    <source>
        <dbReference type="ARBA" id="ARBA00022679"/>
    </source>
</evidence>
<feature type="domain" description="Alpha 1,4-glycosyltransferase" evidence="8">
    <location>
        <begin position="232"/>
        <end position="364"/>
    </location>
</feature>
<dbReference type="EMBL" id="CAXKWB010003252">
    <property type="protein sequence ID" value="CAL4068730.1"/>
    <property type="molecule type" value="Genomic_DNA"/>
</dbReference>
<evidence type="ECO:0000256" key="7">
    <source>
        <dbReference type="SAM" id="SignalP"/>
    </source>
</evidence>
<feature type="non-terminal residue" evidence="9">
    <location>
        <position position="372"/>
    </location>
</feature>
<dbReference type="InterPro" id="IPR051981">
    <property type="entry name" value="Glycosyltransf_32"/>
</dbReference>
<feature type="signal peptide" evidence="7">
    <location>
        <begin position="1"/>
        <end position="25"/>
    </location>
</feature>
<dbReference type="GO" id="GO:0016758">
    <property type="term" value="F:hexosyltransferase activity"/>
    <property type="evidence" value="ECO:0007669"/>
    <property type="project" value="TreeGrafter"/>
</dbReference>
<proteinExistence type="inferred from homology"/>
<name>A0AAV2Q2M8_MEGNR</name>
<dbReference type="GO" id="GO:0000139">
    <property type="term" value="C:Golgi membrane"/>
    <property type="evidence" value="ECO:0007669"/>
    <property type="project" value="UniProtKB-SubCell"/>
</dbReference>
<dbReference type="Gene3D" id="3.90.550.20">
    <property type="match status" value="1"/>
</dbReference>
<evidence type="ECO:0000256" key="2">
    <source>
        <dbReference type="ARBA" id="ARBA00009003"/>
    </source>
</evidence>
<keyword evidence="10" id="KW-1185">Reference proteome</keyword>